<sequence length="174" mass="19632">MAYNPDTDAAIKTFICGHGQWDPKDGYTQVPKNCRLTFYTENAKWMNSHEVFELIKGTPTLSPASSHGPYKTVPNMRFFPDDPPLKAYSKAIKPADVSLVFTTQARGKQLSELFHAFVNASVNFDIVWACCRDLNLRPTGYKAVRVEQRVDGYYGFDFDARIYSKVYNAGGNLV</sequence>
<dbReference type="OrthoDB" id="7107889at2"/>
<protein>
    <recommendedName>
        <fullName evidence="1">Putative adhesin Stv domain-containing protein</fullName>
    </recommendedName>
</protein>
<dbReference type="InterPro" id="IPR049002">
    <property type="entry name" value="Stv"/>
</dbReference>
<dbReference type="Pfam" id="PF21527">
    <property type="entry name" value="Stv"/>
    <property type="match status" value="1"/>
</dbReference>
<name>A0A4Y9SYZ2_9BURK</name>
<dbReference type="RefSeq" id="WP_135189934.1">
    <property type="nucleotide sequence ID" value="NZ_SPUM01000072.1"/>
</dbReference>
<feature type="domain" description="Putative adhesin Stv" evidence="1">
    <location>
        <begin position="13"/>
        <end position="132"/>
    </location>
</feature>
<dbReference type="Proteomes" id="UP000297258">
    <property type="component" value="Unassembled WGS sequence"/>
</dbReference>
<dbReference type="EMBL" id="SPUM01000072">
    <property type="protein sequence ID" value="TFW31980.1"/>
    <property type="molecule type" value="Genomic_DNA"/>
</dbReference>
<dbReference type="AlphaFoldDB" id="A0A4Y9SYZ2"/>
<keyword evidence="3" id="KW-1185">Reference proteome</keyword>
<accession>A0A4Y9SYZ2</accession>
<evidence type="ECO:0000313" key="3">
    <source>
        <dbReference type="Proteomes" id="UP000297258"/>
    </source>
</evidence>
<organism evidence="2 3">
    <name type="scientific">Massilia horti</name>
    <dbReference type="NCBI Taxonomy" id="2562153"/>
    <lineage>
        <taxon>Bacteria</taxon>
        <taxon>Pseudomonadati</taxon>
        <taxon>Pseudomonadota</taxon>
        <taxon>Betaproteobacteria</taxon>
        <taxon>Burkholderiales</taxon>
        <taxon>Oxalobacteraceae</taxon>
        <taxon>Telluria group</taxon>
        <taxon>Massilia</taxon>
    </lineage>
</organism>
<gene>
    <name evidence="2" type="ORF">E4O92_11640</name>
</gene>
<evidence type="ECO:0000259" key="1">
    <source>
        <dbReference type="Pfam" id="PF21527"/>
    </source>
</evidence>
<evidence type="ECO:0000313" key="2">
    <source>
        <dbReference type="EMBL" id="TFW31980.1"/>
    </source>
</evidence>
<reference evidence="2 3" key="1">
    <citation type="submission" date="2019-03" db="EMBL/GenBank/DDBJ databases">
        <title>Draft genome of Massilia hortus sp. nov., a novel bacterial species of the Oxalobacteraceae family.</title>
        <authorList>
            <person name="Peta V."/>
            <person name="Raths R."/>
            <person name="Bucking H."/>
        </authorList>
    </citation>
    <scope>NUCLEOTIDE SEQUENCE [LARGE SCALE GENOMIC DNA]</scope>
    <source>
        <strain evidence="2 3">ONC3</strain>
    </source>
</reference>
<comment type="caution">
    <text evidence="2">The sequence shown here is derived from an EMBL/GenBank/DDBJ whole genome shotgun (WGS) entry which is preliminary data.</text>
</comment>
<proteinExistence type="predicted"/>